<proteinExistence type="predicted"/>
<dbReference type="EMBL" id="JAXAVW010000005">
    <property type="protein sequence ID" value="MDX8030165.1"/>
    <property type="molecule type" value="Genomic_DNA"/>
</dbReference>
<dbReference type="InterPro" id="IPR041413">
    <property type="entry name" value="MLTR_LBD"/>
</dbReference>
<accession>A0ABU4SW95</accession>
<reference evidence="2 3" key="1">
    <citation type="submission" date="2023-11" db="EMBL/GenBank/DDBJ databases">
        <title>Lentzea sokolovensis, sp. nov., Lentzea kristufkii, sp. nov., and Lentzea miocenensis, sp. nov., rare actinobacteria from Sokolov Coal Basin, Miocene lacustrine sediment, Czech Republic.</title>
        <authorList>
            <person name="Lara A."/>
            <person name="Kotroba L."/>
            <person name="Nouioui I."/>
            <person name="Neumann-Schaal M."/>
            <person name="Mast Y."/>
            <person name="Chronakova A."/>
        </authorList>
    </citation>
    <scope>NUCLEOTIDE SEQUENCE [LARGE SCALE GENOMIC DNA]</scope>
    <source>
        <strain evidence="2 3">BCCO 10_0856</strain>
    </source>
</reference>
<dbReference type="Gene3D" id="3.30.450.180">
    <property type="match status" value="1"/>
</dbReference>
<evidence type="ECO:0000313" key="2">
    <source>
        <dbReference type="EMBL" id="MDX8030165.1"/>
    </source>
</evidence>
<gene>
    <name evidence="2" type="ORF">SK803_08080</name>
</gene>
<dbReference type="Pfam" id="PF17765">
    <property type="entry name" value="MLTR_LBD"/>
    <property type="match status" value="1"/>
</dbReference>
<dbReference type="Proteomes" id="UP001285521">
    <property type="component" value="Unassembled WGS sequence"/>
</dbReference>
<sequence length="85" mass="9247">MRDADFRTWWAAHQVRPAPAREDLPPAAGRLALDVQQFTVDTHPDQLLIACTAQDEASKDGLRFLLLSAQAKGTPLESGAPSSHL</sequence>
<evidence type="ECO:0000259" key="1">
    <source>
        <dbReference type="Pfam" id="PF17765"/>
    </source>
</evidence>
<organism evidence="2 3">
    <name type="scientific">Lentzea miocenica</name>
    <dbReference type="NCBI Taxonomy" id="3095431"/>
    <lineage>
        <taxon>Bacteria</taxon>
        <taxon>Bacillati</taxon>
        <taxon>Actinomycetota</taxon>
        <taxon>Actinomycetes</taxon>
        <taxon>Pseudonocardiales</taxon>
        <taxon>Pseudonocardiaceae</taxon>
        <taxon>Lentzea</taxon>
    </lineage>
</organism>
<evidence type="ECO:0000313" key="3">
    <source>
        <dbReference type="Proteomes" id="UP001285521"/>
    </source>
</evidence>
<protein>
    <recommendedName>
        <fullName evidence="1">MmyB-like transcription regulator ligand binding domain-containing protein</fullName>
    </recommendedName>
</protein>
<name>A0ABU4SW95_9PSEU</name>
<keyword evidence="3" id="KW-1185">Reference proteome</keyword>
<feature type="domain" description="MmyB-like transcription regulator ligand binding" evidence="1">
    <location>
        <begin position="2"/>
        <end position="63"/>
    </location>
</feature>
<comment type="caution">
    <text evidence="2">The sequence shown here is derived from an EMBL/GenBank/DDBJ whole genome shotgun (WGS) entry which is preliminary data.</text>
</comment>